<protein>
    <submittedName>
        <fullName evidence="14">Magnesium transporter CorA</fullName>
    </submittedName>
</protein>
<evidence type="ECO:0000256" key="10">
    <source>
        <dbReference type="ARBA" id="ARBA00034269"/>
    </source>
</evidence>
<comment type="function">
    <text evidence="11">Mediates influx of magnesium ions. Alternates between open and closed states. Activated by low cytoplasmic Mg(2+) levels. Inactive when cytoplasmic Mg(2+) levels are high.</text>
</comment>
<evidence type="ECO:0000256" key="3">
    <source>
        <dbReference type="ARBA" id="ARBA00022448"/>
    </source>
</evidence>
<comment type="catalytic activity">
    <reaction evidence="10">
        <text>Mg(2+)(in) = Mg(2+)(out)</text>
        <dbReference type="Rhea" id="RHEA:29827"/>
        <dbReference type="ChEBI" id="CHEBI:18420"/>
    </reaction>
</comment>
<keyword evidence="7 13" id="KW-1133">Transmembrane helix</keyword>
<evidence type="ECO:0000256" key="4">
    <source>
        <dbReference type="ARBA" id="ARBA00022475"/>
    </source>
</evidence>
<dbReference type="InterPro" id="IPR002523">
    <property type="entry name" value="MgTranspt_CorA/ZnTranspt_ZntB"/>
</dbReference>
<sequence>MIGLPGGRSGDRLGDRPVGGLRDRSGDRLEDQPRDRSGDRPGSDDVRNDRSLDREAAAMPERPMKPVWRRNPPAPAPGALPPRPSATPSADPSGTAGVVRAVLYRDGVRVVAPDTLAETYRALREQPAGMAWIGLARPTEDELRSLSAEFDLHPLAVEDAKEAHQRPKLERYGETLFVVLRAARYLDAPEEIDFAELHVFVGPDFVITVRHGAAPDLSAVRRRMEESPELLRLGPEAVLYAILDAVVDDYAPVVSGVQNDIDEIETEVFRGDPEVSRRIYELSREMVEFQRATRPLVGMLHGLMAGFSKYGTDDELQRYLRDVADHVTHTSERVDGFRQALTEILTVNATLVTQQQNAEMRALAEAGFEQNEEVKKISSWAAILFAPTLVGTIYGMNFTHMPELRWVFGYPFAIALMAVVCTGLYFVFKRRDWL</sequence>
<evidence type="ECO:0000256" key="13">
    <source>
        <dbReference type="SAM" id="Phobius"/>
    </source>
</evidence>
<evidence type="ECO:0000256" key="7">
    <source>
        <dbReference type="ARBA" id="ARBA00022989"/>
    </source>
</evidence>
<evidence type="ECO:0000256" key="5">
    <source>
        <dbReference type="ARBA" id="ARBA00022692"/>
    </source>
</evidence>
<keyword evidence="4" id="KW-1003">Cell membrane</keyword>
<dbReference type="InterPro" id="IPR045861">
    <property type="entry name" value="CorA_cytoplasmic_dom"/>
</dbReference>
<evidence type="ECO:0000256" key="1">
    <source>
        <dbReference type="ARBA" id="ARBA00004651"/>
    </source>
</evidence>
<organism evidence="14 15">
    <name type="scientific">Streptomyces humidus</name>
    <dbReference type="NCBI Taxonomy" id="52259"/>
    <lineage>
        <taxon>Bacteria</taxon>
        <taxon>Bacillati</taxon>
        <taxon>Actinomycetota</taxon>
        <taxon>Actinomycetes</taxon>
        <taxon>Kitasatosporales</taxon>
        <taxon>Streptomycetaceae</taxon>
        <taxon>Streptomyces</taxon>
    </lineage>
</organism>
<evidence type="ECO:0000256" key="6">
    <source>
        <dbReference type="ARBA" id="ARBA00022842"/>
    </source>
</evidence>
<evidence type="ECO:0000313" key="15">
    <source>
        <dbReference type="Proteomes" id="UP000606194"/>
    </source>
</evidence>
<dbReference type="GO" id="GO:0015087">
    <property type="term" value="F:cobalt ion transmembrane transporter activity"/>
    <property type="evidence" value="ECO:0007669"/>
    <property type="project" value="TreeGrafter"/>
</dbReference>
<dbReference type="GO" id="GO:0000287">
    <property type="term" value="F:magnesium ion binding"/>
    <property type="evidence" value="ECO:0007669"/>
    <property type="project" value="TreeGrafter"/>
</dbReference>
<keyword evidence="15" id="KW-1185">Reference proteome</keyword>
<dbReference type="Proteomes" id="UP000606194">
    <property type="component" value="Unassembled WGS sequence"/>
</dbReference>
<feature type="compositionally biased region" description="Basic and acidic residues" evidence="12">
    <location>
        <begin position="9"/>
        <end position="56"/>
    </location>
</feature>
<dbReference type="Gene3D" id="1.20.58.340">
    <property type="entry name" value="Magnesium transport protein CorA, transmembrane region"/>
    <property type="match status" value="2"/>
</dbReference>
<reference evidence="14" key="2">
    <citation type="submission" date="2020-09" db="EMBL/GenBank/DDBJ databases">
        <authorList>
            <person name="Sun Q."/>
            <person name="Ohkuma M."/>
        </authorList>
    </citation>
    <scope>NUCLEOTIDE SEQUENCE</scope>
    <source>
        <strain evidence="14">JCM 4386</strain>
    </source>
</reference>
<dbReference type="GO" id="GO:0005886">
    <property type="term" value="C:plasma membrane"/>
    <property type="evidence" value="ECO:0007669"/>
    <property type="project" value="UniProtKB-SubCell"/>
</dbReference>
<dbReference type="GO" id="GO:0050897">
    <property type="term" value="F:cobalt ion binding"/>
    <property type="evidence" value="ECO:0007669"/>
    <property type="project" value="TreeGrafter"/>
</dbReference>
<evidence type="ECO:0000256" key="12">
    <source>
        <dbReference type="SAM" id="MobiDB-lite"/>
    </source>
</evidence>
<keyword evidence="3" id="KW-0813">Transport</keyword>
<dbReference type="AlphaFoldDB" id="A0A918FQU6"/>
<dbReference type="FunFam" id="1.20.58.340:FF:000004">
    <property type="entry name" value="Magnesium transport protein CorA"/>
    <property type="match status" value="1"/>
</dbReference>
<proteinExistence type="inferred from homology"/>
<evidence type="ECO:0000256" key="9">
    <source>
        <dbReference type="ARBA" id="ARBA00023136"/>
    </source>
</evidence>
<evidence type="ECO:0000256" key="8">
    <source>
        <dbReference type="ARBA" id="ARBA00023065"/>
    </source>
</evidence>
<feature type="compositionally biased region" description="Pro residues" evidence="12">
    <location>
        <begin position="72"/>
        <end position="85"/>
    </location>
</feature>
<dbReference type="SUPFAM" id="SSF143865">
    <property type="entry name" value="CorA soluble domain-like"/>
    <property type="match status" value="1"/>
</dbReference>
<keyword evidence="6" id="KW-0460">Magnesium</keyword>
<keyword evidence="8" id="KW-0406">Ion transport</keyword>
<dbReference type="Pfam" id="PF01544">
    <property type="entry name" value="CorA"/>
    <property type="match status" value="1"/>
</dbReference>
<evidence type="ECO:0000313" key="14">
    <source>
        <dbReference type="EMBL" id="GGR68896.1"/>
    </source>
</evidence>
<dbReference type="PANTHER" id="PTHR46494">
    <property type="entry name" value="CORA FAMILY METAL ION TRANSPORTER (EUROFUNG)"/>
    <property type="match status" value="1"/>
</dbReference>
<evidence type="ECO:0000256" key="2">
    <source>
        <dbReference type="ARBA" id="ARBA00009765"/>
    </source>
</evidence>
<comment type="subcellular location">
    <subcellularLocation>
        <location evidence="1">Cell membrane</location>
        <topology evidence="1">Multi-pass membrane protein</topology>
    </subcellularLocation>
</comment>
<dbReference type="GO" id="GO:0015095">
    <property type="term" value="F:magnesium ion transmembrane transporter activity"/>
    <property type="evidence" value="ECO:0007669"/>
    <property type="project" value="TreeGrafter"/>
</dbReference>
<comment type="caution">
    <text evidence="14">The sequence shown here is derived from an EMBL/GenBank/DDBJ whole genome shotgun (WGS) entry which is preliminary data.</text>
</comment>
<name>A0A918FQU6_9ACTN</name>
<reference evidence="14" key="1">
    <citation type="journal article" date="2014" name="Int. J. Syst. Evol. Microbiol.">
        <title>Complete genome sequence of Corynebacterium casei LMG S-19264T (=DSM 44701T), isolated from a smear-ripened cheese.</title>
        <authorList>
            <consortium name="US DOE Joint Genome Institute (JGI-PGF)"/>
            <person name="Walter F."/>
            <person name="Albersmeier A."/>
            <person name="Kalinowski J."/>
            <person name="Ruckert C."/>
        </authorList>
    </citation>
    <scope>NUCLEOTIDE SEQUENCE</scope>
    <source>
        <strain evidence="14">JCM 4386</strain>
    </source>
</reference>
<evidence type="ECO:0000256" key="11">
    <source>
        <dbReference type="ARBA" id="ARBA00045497"/>
    </source>
</evidence>
<gene>
    <name evidence="14" type="ORF">GCM10010269_04550</name>
</gene>
<feature type="transmembrane region" description="Helical" evidence="13">
    <location>
        <begin position="408"/>
        <end position="428"/>
    </location>
</feature>
<keyword evidence="5 13" id="KW-0812">Transmembrane</keyword>
<dbReference type="EMBL" id="BMTL01000002">
    <property type="protein sequence ID" value="GGR68896.1"/>
    <property type="molecule type" value="Genomic_DNA"/>
</dbReference>
<dbReference type="InterPro" id="IPR045863">
    <property type="entry name" value="CorA_TM1_TM2"/>
</dbReference>
<dbReference type="CDD" id="cd12830">
    <property type="entry name" value="MtCorA-like"/>
    <property type="match status" value="1"/>
</dbReference>
<accession>A0A918FQU6</accession>
<feature type="region of interest" description="Disordered" evidence="12">
    <location>
        <begin position="1"/>
        <end position="94"/>
    </location>
</feature>
<keyword evidence="9 13" id="KW-0472">Membrane</keyword>
<dbReference type="Gene3D" id="3.30.460.20">
    <property type="entry name" value="CorA soluble domain-like"/>
    <property type="match status" value="1"/>
</dbReference>
<comment type="similarity">
    <text evidence="2">Belongs to the CorA metal ion transporter (MIT) (TC 1.A.35) family.</text>
</comment>
<dbReference type="SUPFAM" id="SSF144083">
    <property type="entry name" value="Magnesium transport protein CorA, transmembrane region"/>
    <property type="match status" value="1"/>
</dbReference>
<dbReference type="PANTHER" id="PTHR46494:SF1">
    <property type="entry name" value="CORA FAMILY METAL ION TRANSPORTER (EUROFUNG)"/>
    <property type="match status" value="1"/>
</dbReference>